<feature type="transmembrane region" description="Helical" evidence="10">
    <location>
        <begin position="209"/>
        <end position="233"/>
    </location>
</feature>
<keyword evidence="11" id="KW-0966">Cell projection</keyword>
<keyword evidence="6 10" id="KW-1133">Transmembrane helix</keyword>
<evidence type="ECO:0000256" key="7">
    <source>
        <dbReference type="ARBA" id="ARBA00023136"/>
    </source>
</evidence>
<evidence type="ECO:0000256" key="6">
    <source>
        <dbReference type="ARBA" id="ARBA00022989"/>
    </source>
</evidence>
<comment type="similarity">
    <text evidence="2 10">Belongs to the FliR/MopE/SpaR family.</text>
</comment>
<evidence type="ECO:0000256" key="9">
    <source>
        <dbReference type="NCBIfam" id="TIGR01400"/>
    </source>
</evidence>
<proteinExistence type="inferred from homology"/>
<evidence type="ECO:0000313" key="11">
    <source>
        <dbReference type="EMBL" id="QTD52430.1"/>
    </source>
</evidence>
<feature type="transmembrane region" description="Helical" evidence="10">
    <location>
        <begin position="12"/>
        <end position="34"/>
    </location>
</feature>
<organism evidence="11 12">
    <name type="scientific">Sulfidibacter corallicola</name>
    <dbReference type="NCBI Taxonomy" id="2818388"/>
    <lineage>
        <taxon>Bacteria</taxon>
        <taxon>Pseudomonadati</taxon>
        <taxon>Acidobacteriota</taxon>
        <taxon>Holophagae</taxon>
        <taxon>Acanthopleuribacterales</taxon>
        <taxon>Acanthopleuribacteraceae</taxon>
        <taxon>Sulfidibacter</taxon>
    </lineage>
</organism>
<dbReference type="Proteomes" id="UP000663929">
    <property type="component" value="Chromosome"/>
</dbReference>
<comment type="subcellular location">
    <subcellularLocation>
        <location evidence="10">Cell membrane</location>
        <topology evidence="10">Multi-pass membrane protein</topology>
    </subcellularLocation>
    <subcellularLocation>
        <location evidence="10">Bacterial flagellum basal body</location>
    </subcellularLocation>
</comment>
<keyword evidence="12" id="KW-1185">Reference proteome</keyword>
<reference evidence="11" key="1">
    <citation type="submission" date="2021-03" db="EMBL/GenBank/DDBJ databases">
        <title>Acanthopleuribacteraceae sp. M133.</title>
        <authorList>
            <person name="Wang G."/>
        </authorList>
    </citation>
    <scope>NUCLEOTIDE SEQUENCE</scope>
    <source>
        <strain evidence="11">M133</strain>
    </source>
</reference>
<dbReference type="PRINTS" id="PR00953">
    <property type="entry name" value="TYPE3IMRPROT"/>
</dbReference>
<keyword evidence="4 10" id="KW-1003">Cell membrane</keyword>
<dbReference type="NCBIfam" id="TIGR01400">
    <property type="entry name" value="fliR"/>
    <property type="match status" value="1"/>
</dbReference>
<feature type="transmembrane region" description="Helical" evidence="10">
    <location>
        <begin position="172"/>
        <end position="197"/>
    </location>
</feature>
<evidence type="ECO:0000256" key="1">
    <source>
        <dbReference type="ARBA" id="ARBA00002578"/>
    </source>
</evidence>
<name>A0A8A4TSA6_SULCO</name>
<feature type="transmembrane region" description="Helical" evidence="10">
    <location>
        <begin position="40"/>
        <end position="59"/>
    </location>
</feature>
<evidence type="ECO:0000256" key="10">
    <source>
        <dbReference type="RuleBase" id="RU362071"/>
    </source>
</evidence>
<keyword evidence="11" id="KW-0282">Flagellum</keyword>
<dbReference type="KEGG" id="scor:J3U87_08145"/>
<accession>A0A8A4TSA6</accession>
<dbReference type="AlphaFoldDB" id="A0A8A4TSA6"/>
<keyword evidence="8 10" id="KW-0975">Bacterial flagellum</keyword>
<dbReference type="GO" id="GO:0006605">
    <property type="term" value="P:protein targeting"/>
    <property type="evidence" value="ECO:0007669"/>
    <property type="project" value="UniProtKB-UniRule"/>
</dbReference>
<evidence type="ECO:0000256" key="4">
    <source>
        <dbReference type="ARBA" id="ARBA00022475"/>
    </source>
</evidence>
<gene>
    <name evidence="11" type="primary">fliR</name>
    <name evidence="11" type="ORF">J3U87_08145</name>
</gene>
<evidence type="ECO:0000313" key="12">
    <source>
        <dbReference type="Proteomes" id="UP000663929"/>
    </source>
</evidence>
<dbReference type="Pfam" id="PF01311">
    <property type="entry name" value="Bac_export_1"/>
    <property type="match status" value="1"/>
</dbReference>
<dbReference type="GO" id="GO:0044780">
    <property type="term" value="P:bacterial-type flagellum assembly"/>
    <property type="evidence" value="ECO:0007669"/>
    <property type="project" value="UniProtKB-UniRule"/>
</dbReference>
<feature type="transmembrane region" description="Helical" evidence="10">
    <location>
        <begin position="122"/>
        <end position="140"/>
    </location>
</feature>
<keyword evidence="5 10" id="KW-0812">Transmembrane</keyword>
<protein>
    <recommendedName>
        <fullName evidence="3 9">Flagellar biosynthetic protein FliR</fullName>
    </recommendedName>
</protein>
<dbReference type="GO" id="GO:0009425">
    <property type="term" value="C:bacterial-type flagellum basal body"/>
    <property type="evidence" value="ECO:0007669"/>
    <property type="project" value="UniProtKB-SubCell"/>
</dbReference>
<evidence type="ECO:0000256" key="5">
    <source>
        <dbReference type="ARBA" id="ARBA00022692"/>
    </source>
</evidence>
<dbReference type="RefSeq" id="WP_237382538.1">
    <property type="nucleotide sequence ID" value="NZ_CP071793.1"/>
</dbReference>
<comment type="function">
    <text evidence="1 10">Role in flagellar biosynthesis.</text>
</comment>
<sequence>MSPFELLETRIYDFILVSARIGGIIAFAPVFGASNLPTRVRVFLTIALGWVFAGMLGPLQYEAEPTSAGLIMQLAGEATIGAAIGFVASIIFEIIIFAGYIIDYMIGFGFINIVDPQSGSSISIFAFFYSFLALLIFLLTDTHHIIIEIMMRSYELIPIFGVRLYENSMDRVLDLTAAIFSTGFQIAAPIFLVMFTIDFSLGMISKTVPQLQILVVGFPLKIAVGLVAIALVIKPTFLFFIRMLADYRETLLWIYKYFGAG</sequence>
<dbReference type="InterPro" id="IPR006303">
    <property type="entry name" value="FliR"/>
</dbReference>
<evidence type="ECO:0000256" key="3">
    <source>
        <dbReference type="ARBA" id="ARBA00021717"/>
    </source>
</evidence>
<dbReference type="EMBL" id="CP071793">
    <property type="protein sequence ID" value="QTD52430.1"/>
    <property type="molecule type" value="Genomic_DNA"/>
</dbReference>
<dbReference type="PANTHER" id="PTHR30065">
    <property type="entry name" value="FLAGELLAR BIOSYNTHETIC PROTEIN FLIR"/>
    <property type="match status" value="1"/>
</dbReference>
<evidence type="ECO:0000256" key="8">
    <source>
        <dbReference type="ARBA" id="ARBA00023143"/>
    </source>
</evidence>
<dbReference type="PANTHER" id="PTHR30065:SF1">
    <property type="entry name" value="SURFACE PRESENTATION OF ANTIGENS PROTEIN SPAR"/>
    <property type="match status" value="1"/>
</dbReference>
<dbReference type="GO" id="GO:0005886">
    <property type="term" value="C:plasma membrane"/>
    <property type="evidence" value="ECO:0007669"/>
    <property type="project" value="UniProtKB-SubCell"/>
</dbReference>
<feature type="transmembrane region" description="Helical" evidence="10">
    <location>
        <begin position="80"/>
        <end position="102"/>
    </location>
</feature>
<keyword evidence="11" id="KW-0969">Cilium</keyword>
<dbReference type="InterPro" id="IPR002010">
    <property type="entry name" value="T3SS_IM_R"/>
</dbReference>
<keyword evidence="7 10" id="KW-0472">Membrane</keyword>
<evidence type="ECO:0000256" key="2">
    <source>
        <dbReference type="ARBA" id="ARBA00009772"/>
    </source>
</evidence>